<protein>
    <submittedName>
        <fullName evidence="2">Uncharacterized protein</fullName>
    </submittedName>
</protein>
<feature type="region of interest" description="Disordered" evidence="1">
    <location>
        <begin position="104"/>
        <end position="167"/>
    </location>
</feature>
<proteinExistence type="predicted"/>
<evidence type="ECO:0000256" key="1">
    <source>
        <dbReference type="SAM" id="MobiDB-lite"/>
    </source>
</evidence>
<gene>
    <name evidence="2" type="ORF">LSALG_LOCUS10129</name>
</gene>
<feature type="compositionally biased region" description="Pro residues" evidence="1">
    <location>
        <begin position="136"/>
        <end position="153"/>
    </location>
</feature>
<dbReference type="Proteomes" id="UP001177003">
    <property type="component" value="Chromosome 1"/>
</dbReference>
<sequence>MPGPLLQDQISTLFFPPLLYIHLLDLNPSMQHESIPPQVDPSISLTSPSHNIRQLLHSLIHVALLRGHLGMKYSLQDYTIGQHDFEVVMAHINHIVSMVEDTEDIADSPSGSPHDDQPSPLPPPPPTGNNFLALFQPPPPSNPHSPITYPPLNTPLGSLTHVDDSIKGEKDKGVVVYAYNYDDDDDD</sequence>
<evidence type="ECO:0000313" key="3">
    <source>
        <dbReference type="Proteomes" id="UP001177003"/>
    </source>
</evidence>
<dbReference type="EMBL" id="OX465077">
    <property type="protein sequence ID" value="CAI9269774.1"/>
    <property type="molecule type" value="Genomic_DNA"/>
</dbReference>
<organism evidence="2 3">
    <name type="scientific">Lactuca saligna</name>
    <name type="common">Willowleaf lettuce</name>
    <dbReference type="NCBI Taxonomy" id="75948"/>
    <lineage>
        <taxon>Eukaryota</taxon>
        <taxon>Viridiplantae</taxon>
        <taxon>Streptophyta</taxon>
        <taxon>Embryophyta</taxon>
        <taxon>Tracheophyta</taxon>
        <taxon>Spermatophyta</taxon>
        <taxon>Magnoliopsida</taxon>
        <taxon>eudicotyledons</taxon>
        <taxon>Gunneridae</taxon>
        <taxon>Pentapetalae</taxon>
        <taxon>asterids</taxon>
        <taxon>campanulids</taxon>
        <taxon>Asterales</taxon>
        <taxon>Asteraceae</taxon>
        <taxon>Cichorioideae</taxon>
        <taxon>Cichorieae</taxon>
        <taxon>Lactucinae</taxon>
        <taxon>Lactuca</taxon>
    </lineage>
</organism>
<reference evidence="2" key="1">
    <citation type="submission" date="2023-04" db="EMBL/GenBank/DDBJ databases">
        <authorList>
            <person name="Vijverberg K."/>
            <person name="Xiong W."/>
            <person name="Schranz E."/>
        </authorList>
    </citation>
    <scope>NUCLEOTIDE SEQUENCE</scope>
</reference>
<dbReference type="AlphaFoldDB" id="A0AA35Y742"/>
<keyword evidence="3" id="KW-1185">Reference proteome</keyword>
<accession>A0AA35Y742</accession>
<name>A0AA35Y742_LACSI</name>
<evidence type="ECO:0000313" key="2">
    <source>
        <dbReference type="EMBL" id="CAI9269774.1"/>
    </source>
</evidence>